<proteinExistence type="predicted"/>
<dbReference type="PANTHER" id="PTHR22950">
    <property type="entry name" value="AMINO ACID TRANSPORTER"/>
    <property type="match status" value="1"/>
</dbReference>
<comment type="subcellular location">
    <subcellularLocation>
        <location evidence="1">Membrane</location>
        <topology evidence="1">Multi-pass membrane protein</topology>
    </subcellularLocation>
</comment>
<comment type="caution">
    <text evidence="7">The sequence shown here is derived from an EMBL/GenBank/DDBJ whole genome shotgun (WGS) entry which is preliminary data.</text>
</comment>
<keyword evidence="4 5" id="KW-0472">Membrane</keyword>
<dbReference type="Proteomes" id="UP000299102">
    <property type="component" value="Unassembled WGS sequence"/>
</dbReference>
<evidence type="ECO:0000256" key="3">
    <source>
        <dbReference type="ARBA" id="ARBA00022989"/>
    </source>
</evidence>
<evidence type="ECO:0000256" key="1">
    <source>
        <dbReference type="ARBA" id="ARBA00004141"/>
    </source>
</evidence>
<dbReference type="AlphaFoldDB" id="A0A4C1VSA3"/>
<feature type="transmembrane region" description="Helical" evidence="5">
    <location>
        <begin position="237"/>
        <end position="255"/>
    </location>
</feature>
<evidence type="ECO:0000256" key="4">
    <source>
        <dbReference type="ARBA" id="ARBA00023136"/>
    </source>
</evidence>
<evidence type="ECO:0000313" key="7">
    <source>
        <dbReference type="EMBL" id="GBP41420.1"/>
    </source>
</evidence>
<feature type="transmembrane region" description="Helical" evidence="5">
    <location>
        <begin position="127"/>
        <end position="149"/>
    </location>
</feature>
<keyword evidence="8" id="KW-1185">Reference proteome</keyword>
<dbReference type="EMBL" id="BGZK01000399">
    <property type="protein sequence ID" value="GBP41420.1"/>
    <property type="molecule type" value="Genomic_DNA"/>
</dbReference>
<dbReference type="GO" id="GO:0015179">
    <property type="term" value="F:L-amino acid transmembrane transporter activity"/>
    <property type="evidence" value="ECO:0007669"/>
    <property type="project" value="TreeGrafter"/>
</dbReference>
<evidence type="ECO:0000256" key="5">
    <source>
        <dbReference type="SAM" id="Phobius"/>
    </source>
</evidence>
<protein>
    <recommendedName>
        <fullName evidence="6">Amino acid transporter transmembrane domain-containing protein</fullName>
    </recommendedName>
</protein>
<dbReference type="Pfam" id="PF01490">
    <property type="entry name" value="Aa_trans"/>
    <property type="match status" value="1"/>
</dbReference>
<accession>A0A4C1VSA3</accession>
<name>A0A4C1VSA3_EUMVA</name>
<reference evidence="7 8" key="1">
    <citation type="journal article" date="2019" name="Commun. Biol.">
        <title>The bagworm genome reveals a unique fibroin gene that provides high tensile strength.</title>
        <authorList>
            <person name="Kono N."/>
            <person name="Nakamura H."/>
            <person name="Ohtoshi R."/>
            <person name="Tomita M."/>
            <person name="Numata K."/>
            <person name="Arakawa K."/>
        </authorList>
    </citation>
    <scope>NUCLEOTIDE SEQUENCE [LARGE SCALE GENOMIC DNA]</scope>
</reference>
<feature type="transmembrane region" description="Helical" evidence="5">
    <location>
        <begin position="170"/>
        <end position="190"/>
    </location>
</feature>
<evidence type="ECO:0000313" key="8">
    <source>
        <dbReference type="Proteomes" id="UP000299102"/>
    </source>
</evidence>
<keyword evidence="3 5" id="KW-1133">Transmembrane helix</keyword>
<sequence>MLVVCANELCMRSQRPSLSFAEVVEEAFMSGPISLRPYAKKTRSFSTWHQLPLYFGTAIYAFEGIGMVLPLENNMRTPDAFLGWNGVLNTGMAIVGILYTAVGFFGYLKYGDDVQGSITLNLPMTLMAQGVRVCMGIAIFLSYGLQFYVPMNIIWPYLKPKLNNEAAQNYGEIATRVILVTITFGAAAVIPNLSSVISLVGAVSSSALALIFPPLIEIVTLWPDRVGVRTYTLWKDVAIALFGIIGFGFGTYASLENIINN</sequence>
<evidence type="ECO:0000259" key="6">
    <source>
        <dbReference type="Pfam" id="PF01490"/>
    </source>
</evidence>
<feature type="transmembrane region" description="Helical" evidence="5">
    <location>
        <begin position="196"/>
        <end position="216"/>
    </location>
</feature>
<feature type="transmembrane region" description="Helical" evidence="5">
    <location>
        <begin position="81"/>
        <end position="107"/>
    </location>
</feature>
<dbReference type="GO" id="GO:0005774">
    <property type="term" value="C:vacuolar membrane"/>
    <property type="evidence" value="ECO:0007669"/>
    <property type="project" value="TreeGrafter"/>
</dbReference>
<evidence type="ECO:0000256" key="2">
    <source>
        <dbReference type="ARBA" id="ARBA00022692"/>
    </source>
</evidence>
<dbReference type="PANTHER" id="PTHR22950:SF349">
    <property type="entry name" value="AMINO ACID TRANSPORTER TRANSMEMBRANE DOMAIN-CONTAINING PROTEIN"/>
    <property type="match status" value="1"/>
</dbReference>
<dbReference type="STRING" id="151549.A0A4C1VSA3"/>
<feature type="domain" description="Amino acid transporter transmembrane" evidence="6">
    <location>
        <begin position="32"/>
        <end position="254"/>
    </location>
</feature>
<keyword evidence="2 5" id="KW-0812">Transmembrane</keyword>
<feature type="transmembrane region" description="Helical" evidence="5">
    <location>
        <begin position="51"/>
        <end position="69"/>
    </location>
</feature>
<gene>
    <name evidence="7" type="ORF">EVAR_36176_1</name>
</gene>
<dbReference type="InterPro" id="IPR013057">
    <property type="entry name" value="AA_transpt_TM"/>
</dbReference>
<organism evidence="7 8">
    <name type="scientific">Eumeta variegata</name>
    <name type="common">Bagworm moth</name>
    <name type="synonym">Eumeta japonica</name>
    <dbReference type="NCBI Taxonomy" id="151549"/>
    <lineage>
        <taxon>Eukaryota</taxon>
        <taxon>Metazoa</taxon>
        <taxon>Ecdysozoa</taxon>
        <taxon>Arthropoda</taxon>
        <taxon>Hexapoda</taxon>
        <taxon>Insecta</taxon>
        <taxon>Pterygota</taxon>
        <taxon>Neoptera</taxon>
        <taxon>Endopterygota</taxon>
        <taxon>Lepidoptera</taxon>
        <taxon>Glossata</taxon>
        <taxon>Ditrysia</taxon>
        <taxon>Tineoidea</taxon>
        <taxon>Psychidae</taxon>
        <taxon>Oiketicinae</taxon>
        <taxon>Eumeta</taxon>
    </lineage>
</organism>
<dbReference type="OrthoDB" id="1684102at2759"/>